<keyword evidence="2" id="KW-1185">Reference proteome</keyword>
<proteinExistence type="predicted"/>
<protein>
    <submittedName>
        <fullName evidence="1">Uncharacterized protein</fullName>
    </submittedName>
</protein>
<evidence type="ECO:0000313" key="1">
    <source>
        <dbReference type="EMBL" id="SDP48785.1"/>
    </source>
</evidence>
<sequence>MLAYVADVLRSGVAPADIRANLYPGAVVSLTSVETAIVD</sequence>
<accession>A0A1H0T4N5</accession>
<name>A0A1H0T4N5_9PSEU</name>
<dbReference type="AlphaFoldDB" id="A0A1H0T4N5"/>
<reference evidence="2" key="1">
    <citation type="submission" date="2016-10" db="EMBL/GenBank/DDBJ databases">
        <authorList>
            <person name="Varghese N."/>
            <person name="Submissions S."/>
        </authorList>
    </citation>
    <scope>NUCLEOTIDE SEQUENCE [LARGE SCALE GENOMIC DNA]</scope>
    <source>
        <strain evidence="2">IBRC-M 10655</strain>
    </source>
</reference>
<gene>
    <name evidence="1" type="ORF">SAMN05192558_109258</name>
</gene>
<dbReference type="EMBL" id="FNJB01000009">
    <property type="protein sequence ID" value="SDP48785.1"/>
    <property type="molecule type" value="Genomic_DNA"/>
</dbReference>
<evidence type="ECO:0000313" key="2">
    <source>
        <dbReference type="Proteomes" id="UP000199651"/>
    </source>
</evidence>
<dbReference type="Proteomes" id="UP000199651">
    <property type="component" value="Unassembled WGS sequence"/>
</dbReference>
<organism evidence="1 2">
    <name type="scientific">Actinokineospora alba</name>
    <dbReference type="NCBI Taxonomy" id="504798"/>
    <lineage>
        <taxon>Bacteria</taxon>
        <taxon>Bacillati</taxon>
        <taxon>Actinomycetota</taxon>
        <taxon>Actinomycetes</taxon>
        <taxon>Pseudonocardiales</taxon>
        <taxon>Pseudonocardiaceae</taxon>
        <taxon>Actinokineospora</taxon>
    </lineage>
</organism>